<keyword evidence="2" id="KW-1185">Reference proteome</keyword>
<proteinExistence type="predicted"/>
<dbReference type="SUPFAM" id="SSF53474">
    <property type="entry name" value="alpha/beta-Hydrolases"/>
    <property type="match status" value="1"/>
</dbReference>
<gene>
    <name evidence="1" type="ORF">C8N44_11353</name>
</gene>
<reference evidence="1 2" key="1">
    <citation type="submission" date="2018-04" db="EMBL/GenBank/DDBJ databases">
        <title>Genomic Encyclopedia of Archaeal and Bacterial Type Strains, Phase II (KMG-II): from individual species to whole genera.</title>
        <authorList>
            <person name="Goeker M."/>
        </authorList>
    </citation>
    <scope>NUCLEOTIDE SEQUENCE [LARGE SCALE GENOMIC DNA]</scope>
    <source>
        <strain evidence="1 2">DSM 29329</strain>
    </source>
</reference>
<dbReference type="Gene3D" id="3.40.50.1820">
    <property type="entry name" value="alpha/beta hydrolase"/>
    <property type="match status" value="1"/>
</dbReference>
<comment type="caution">
    <text evidence="1">The sequence shown here is derived from an EMBL/GenBank/DDBJ whole genome shotgun (WGS) entry which is preliminary data.</text>
</comment>
<name>A0A2T6ATL9_9RHOB</name>
<keyword evidence="1" id="KW-0378">Hydrolase</keyword>
<accession>A0A2T6ATL9</accession>
<dbReference type="EMBL" id="QBKN01000013">
    <property type="protein sequence ID" value="PTX47169.1"/>
    <property type="molecule type" value="Genomic_DNA"/>
</dbReference>
<protein>
    <submittedName>
        <fullName evidence="1">Alpha/beta hydrolase family protein DUF900</fullName>
    </submittedName>
</protein>
<dbReference type="AlphaFoldDB" id="A0A2T6ATL9"/>
<organism evidence="1 2">
    <name type="scientific">Allosediminivita pacifica</name>
    <dbReference type="NCBI Taxonomy" id="1267769"/>
    <lineage>
        <taxon>Bacteria</taxon>
        <taxon>Pseudomonadati</taxon>
        <taxon>Pseudomonadota</taxon>
        <taxon>Alphaproteobacteria</taxon>
        <taxon>Rhodobacterales</taxon>
        <taxon>Paracoccaceae</taxon>
        <taxon>Allosediminivita</taxon>
    </lineage>
</organism>
<dbReference type="RefSeq" id="WP_107976669.1">
    <property type="nucleotide sequence ID" value="NZ_BMEZ01000010.1"/>
</dbReference>
<dbReference type="OrthoDB" id="7303283at2"/>
<dbReference type="GO" id="GO:0016787">
    <property type="term" value="F:hydrolase activity"/>
    <property type="evidence" value="ECO:0007669"/>
    <property type="project" value="UniProtKB-KW"/>
</dbReference>
<sequence length="308" mass="32983">MPILRATATDTGLELGTEGASRSLRAALQADPGPVTLMVHGYKYLPGHPVHCPHTSLQAAEPTRADARILSWPSHLGLQGQYGEGLGISFGWSARGSIWAAHRRAEQAGDAMAGLFARIHAIAPDRPIHVIAHSLGARVTLRAIALSRPGTVSRGILLAAAEFSGTAAAALHHAGPGTQVLNVTSRENDLFDFLLERLVASPHPGDRMLGLGGLRLPNMVTLQLDDLRSLEALETAGFRIAPPLRRICHWSPYTREGVFPLYRRVLSGALPLSRLRALLPDEGTPRWSRLIPALPRAPIAQGGQPAAR</sequence>
<evidence type="ECO:0000313" key="1">
    <source>
        <dbReference type="EMBL" id="PTX47169.1"/>
    </source>
</evidence>
<dbReference type="InterPro" id="IPR029058">
    <property type="entry name" value="AB_hydrolase_fold"/>
</dbReference>
<evidence type="ECO:0000313" key="2">
    <source>
        <dbReference type="Proteomes" id="UP000244069"/>
    </source>
</evidence>
<dbReference type="Proteomes" id="UP000244069">
    <property type="component" value="Unassembled WGS sequence"/>
</dbReference>